<dbReference type="Proteomes" id="UP000253606">
    <property type="component" value="Chromosome"/>
</dbReference>
<gene>
    <name evidence="1" type="ORF">ACPOL_1514</name>
</gene>
<evidence type="ECO:0000313" key="1">
    <source>
        <dbReference type="EMBL" id="AXC10860.1"/>
    </source>
</evidence>
<keyword evidence="2" id="KW-1185">Reference proteome</keyword>
<reference evidence="1 2" key="1">
    <citation type="journal article" date="2018" name="Front. Microbiol.">
        <title>Hydrolytic Capabilities as a Key to Environmental Success: Chitinolytic and Cellulolytic Acidobacteria From Acidic Sub-arctic Soils and Boreal Peatlands.</title>
        <authorList>
            <person name="Belova S.E."/>
            <person name="Ravin N.V."/>
            <person name="Pankratov T.A."/>
            <person name="Rakitin A.L."/>
            <person name="Ivanova A.A."/>
            <person name="Beletsky A.V."/>
            <person name="Mardanov A.V."/>
            <person name="Sinninghe Damste J.S."/>
            <person name="Dedysh S.N."/>
        </authorList>
    </citation>
    <scope>NUCLEOTIDE SEQUENCE [LARGE SCALE GENOMIC DNA]</scope>
    <source>
        <strain evidence="1 2">SBC82</strain>
    </source>
</reference>
<evidence type="ECO:0000313" key="2">
    <source>
        <dbReference type="Proteomes" id="UP000253606"/>
    </source>
</evidence>
<name>A0A2Z5FVU3_9BACT</name>
<sequence>MAENYGHGGHSRCLDYLSRASRVAIGGPTRRSVDGGSA</sequence>
<proteinExistence type="predicted"/>
<dbReference type="KEGG" id="abas:ACPOL_1514"/>
<protein>
    <submittedName>
        <fullName evidence="1">Uncharacterized protein</fullName>
    </submittedName>
</protein>
<dbReference type="EMBL" id="CP030840">
    <property type="protein sequence ID" value="AXC10860.1"/>
    <property type="molecule type" value="Genomic_DNA"/>
</dbReference>
<accession>A0A2Z5FVU3</accession>
<organism evidence="1 2">
    <name type="scientific">Acidisarcina polymorpha</name>
    <dbReference type="NCBI Taxonomy" id="2211140"/>
    <lineage>
        <taxon>Bacteria</taxon>
        <taxon>Pseudomonadati</taxon>
        <taxon>Acidobacteriota</taxon>
        <taxon>Terriglobia</taxon>
        <taxon>Terriglobales</taxon>
        <taxon>Acidobacteriaceae</taxon>
        <taxon>Acidisarcina</taxon>
    </lineage>
</organism>
<dbReference type="AlphaFoldDB" id="A0A2Z5FVU3"/>